<organism evidence="2 3">
    <name type="scientific">Lithohypha guttulata</name>
    <dbReference type="NCBI Taxonomy" id="1690604"/>
    <lineage>
        <taxon>Eukaryota</taxon>
        <taxon>Fungi</taxon>
        <taxon>Dikarya</taxon>
        <taxon>Ascomycota</taxon>
        <taxon>Pezizomycotina</taxon>
        <taxon>Eurotiomycetes</taxon>
        <taxon>Chaetothyriomycetidae</taxon>
        <taxon>Chaetothyriales</taxon>
        <taxon>Trichomeriaceae</taxon>
        <taxon>Lithohypha</taxon>
    </lineage>
</organism>
<keyword evidence="3" id="KW-1185">Reference proteome</keyword>
<feature type="compositionally biased region" description="Low complexity" evidence="1">
    <location>
        <begin position="120"/>
        <end position="146"/>
    </location>
</feature>
<evidence type="ECO:0008006" key="4">
    <source>
        <dbReference type="Google" id="ProtNLM"/>
    </source>
</evidence>
<proteinExistence type="predicted"/>
<evidence type="ECO:0000313" key="3">
    <source>
        <dbReference type="Proteomes" id="UP001345013"/>
    </source>
</evidence>
<reference evidence="2 3" key="1">
    <citation type="submission" date="2023-08" db="EMBL/GenBank/DDBJ databases">
        <title>Black Yeasts Isolated from many extreme environments.</title>
        <authorList>
            <person name="Coleine C."/>
            <person name="Stajich J.E."/>
            <person name="Selbmann L."/>
        </authorList>
    </citation>
    <scope>NUCLEOTIDE SEQUENCE [LARGE SCALE GENOMIC DNA]</scope>
    <source>
        <strain evidence="2 3">CCFEE 5885</strain>
    </source>
</reference>
<comment type="caution">
    <text evidence="2">The sequence shown here is derived from an EMBL/GenBank/DDBJ whole genome shotgun (WGS) entry which is preliminary data.</text>
</comment>
<gene>
    <name evidence="2" type="ORF">LTR24_001381</name>
</gene>
<dbReference type="Gene3D" id="3.30.160.20">
    <property type="match status" value="1"/>
</dbReference>
<protein>
    <recommendedName>
        <fullName evidence="4">DRBM domain-containing protein</fullName>
    </recommendedName>
</protein>
<feature type="region of interest" description="Disordered" evidence="1">
    <location>
        <begin position="98"/>
        <end position="167"/>
    </location>
</feature>
<dbReference type="Proteomes" id="UP001345013">
    <property type="component" value="Unassembled WGS sequence"/>
</dbReference>
<dbReference type="SUPFAM" id="SSF54768">
    <property type="entry name" value="dsRNA-binding domain-like"/>
    <property type="match status" value="1"/>
</dbReference>
<accession>A0ABR0KME5</accession>
<dbReference type="CDD" id="cd00048">
    <property type="entry name" value="DSRM_SF"/>
    <property type="match status" value="1"/>
</dbReference>
<sequence>MDQVVLQQTNKVSIGLCQRRQWSEPHYEVTPTRHGYTCVVRVNNREYQTSKTYPSEVLAKDAAATIAFTICRSFSVNDGMYPNGFAHDNIVQGRAVPVGAGRTPRRQAAPATPNYRIRTESISSGSRSGGSSPDISDDSSTTIYSRHTPRQPNLYPSARHVPSRHHR</sequence>
<name>A0ABR0KME5_9EURO</name>
<evidence type="ECO:0000256" key="1">
    <source>
        <dbReference type="SAM" id="MobiDB-lite"/>
    </source>
</evidence>
<dbReference type="EMBL" id="JAVRRG010000010">
    <property type="protein sequence ID" value="KAK5099483.1"/>
    <property type="molecule type" value="Genomic_DNA"/>
</dbReference>
<evidence type="ECO:0000313" key="2">
    <source>
        <dbReference type="EMBL" id="KAK5099483.1"/>
    </source>
</evidence>